<keyword evidence="1" id="KW-0732">Signal</keyword>
<dbReference type="InterPro" id="IPR023631">
    <property type="entry name" value="Amidase_dom"/>
</dbReference>
<feature type="domain" description="Amidase" evidence="2">
    <location>
        <begin position="60"/>
        <end position="515"/>
    </location>
</feature>
<dbReference type="AlphaFoldDB" id="A0A8H7M316"/>
<sequence length="549" mass="58628">MHRFKRTFCLFLLLSFLSLLPPATLSFVARSPTAKYPDLYEASIGELQNGLDKGDFTSVDLVKAYFARIDEVNLKGPKLRAVIELNPQAIAQAAALDAERKRTGKRSPLHGIPILLKDNIATLASEGMNTTAGSYALLKSVVPGDATVAAKLRKAGAVLLGKANLSEWANIRGTFISASGWSAVGGQATNPYYPAADPCGSSSGSGVATAIGLAAGSLGTETDGSIICPSSYNNLVGVKPTVGLTSREGVVPISSHQDTVGPMTRSVADAAVILSIIAGRDKKDNYTQTAPSKIPDYTQFLDVNAIKGKRFGVPRAVFTDDSITGNHPNAHEIPDSQELTVLKVDLKVGDLNVVFSLKSIPTKTGTLEKIIQFNDAYKGLEQPKGYEGQTIFIDAEATSGYNSTYYDALRENYKLGRQRGIDGALKSYKLDALLLPSNGTRNSTSFEIHDALNALVLGYTTTPAAIAGYPIVTVPLGFHPDDTHVESAGPYTVFPAPGVPFGLSFLGTAYSETSLIGFAYAYEQRTHTRLKRLAYKDAIPKTQLQDIIL</sequence>
<protein>
    <submittedName>
        <fullName evidence="3">Amidase signature enzyme</fullName>
    </submittedName>
</protein>
<dbReference type="InterPro" id="IPR036928">
    <property type="entry name" value="AS_sf"/>
</dbReference>
<dbReference type="SUPFAM" id="SSF75304">
    <property type="entry name" value="Amidase signature (AS) enzymes"/>
    <property type="match status" value="1"/>
</dbReference>
<reference evidence="3" key="1">
    <citation type="submission" date="2020-09" db="EMBL/GenBank/DDBJ databases">
        <title>Comparative genome analyses of four rice-infecting Rhizoctonia solani isolates reveal extensive enrichment of homogalacturonan modification genes.</title>
        <authorList>
            <person name="Lee D.-Y."/>
            <person name="Jeon J."/>
            <person name="Kim K.-T."/>
            <person name="Cheong K."/>
            <person name="Song H."/>
            <person name="Choi G."/>
            <person name="Ko J."/>
            <person name="Opiyo S.O."/>
            <person name="Zuo S."/>
            <person name="Madhav S."/>
            <person name="Lee Y.-H."/>
            <person name="Wang G.-L."/>
        </authorList>
    </citation>
    <scope>NUCLEOTIDE SEQUENCE</scope>
    <source>
        <strain evidence="3">AG1-IA B2</strain>
    </source>
</reference>
<dbReference type="PANTHER" id="PTHR42678:SF34">
    <property type="entry name" value="OS04G0183300 PROTEIN"/>
    <property type="match status" value="1"/>
</dbReference>
<organism evidence="3 4">
    <name type="scientific">Rhizoctonia solani</name>
    <dbReference type="NCBI Taxonomy" id="456999"/>
    <lineage>
        <taxon>Eukaryota</taxon>
        <taxon>Fungi</taxon>
        <taxon>Dikarya</taxon>
        <taxon>Basidiomycota</taxon>
        <taxon>Agaricomycotina</taxon>
        <taxon>Agaricomycetes</taxon>
        <taxon>Cantharellales</taxon>
        <taxon>Ceratobasidiaceae</taxon>
        <taxon>Rhizoctonia</taxon>
    </lineage>
</organism>
<dbReference type="Gene3D" id="3.90.1300.10">
    <property type="entry name" value="Amidase signature (AS) domain"/>
    <property type="match status" value="1"/>
</dbReference>
<name>A0A8H7M316_9AGAM</name>
<feature type="chain" id="PRO_5034520254" evidence="1">
    <location>
        <begin position="26"/>
        <end position="549"/>
    </location>
</feature>
<feature type="signal peptide" evidence="1">
    <location>
        <begin position="1"/>
        <end position="25"/>
    </location>
</feature>
<evidence type="ECO:0000256" key="1">
    <source>
        <dbReference type="SAM" id="SignalP"/>
    </source>
</evidence>
<dbReference type="EMBL" id="JACYCF010000014">
    <property type="protein sequence ID" value="KAF8753006.1"/>
    <property type="molecule type" value="Genomic_DNA"/>
</dbReference>
<comment type="caution">
    <text evidence="3">The sequence shown here is derived from an EMBL/GenBank/DDBJ whole genome shotgun (WGS) entry which is preliminary data.</text>
</comment>
<evidence type="ECO:0000313" key="3">
    <source>
        <dbReference type="EMBL" id="KAF8753006.1"/>
    </source>
</evidence>
<dbReference type="Pfam" id="PF01425">
    <property type="entry name" value="Amidase"/>
    <property type="match status" value="1"/>
</dbReference>
<dbReference type="Proteomes" id="UP000614334">
    <property type="component" value="Unassembled WGS sequence"/>
</dbReference>
<evidence type="ECO:0000313" key="4">
    <source>
        <dbReference type="Proteomes" id="UP000614334"/>
    </source>
</evidence>
<gene>
    <name evidence="3" type="ORF">RHS01_07352</name>
</gene>
<dbReference type="PANTHER" id="PTHR42678">
    <property type="entry name" value="AMIDASE"/>
    <property type="match status" value="1"/>
</dbReference>
<proteinExistence type="predicted"/>
<accession>A0A8H7M316</accession>
<evidence type="ECO:0000259" key="2">
    <source>
        <dbReference type="Pfam" id="PF01425"/>
    </source>
</evidence>